<dbReference type="CDD" id="cd13910">
    <property type="entry name" value="CuRO_3_MCO_like_4"/>
    <property type="match status" value="1"/>
</dbReference>
<reference evidence="10 11" key="1">
    <citation type="submission" date="2024-02" db="EMBL/GenBank/DDBJ databases">
        <title>De novo assembly and annotation of 12 fungi associated with fruit tree decline syndrome in Ontario, Canada.</title>
        <authorList>
            <person name="Sulman M."/>
            <person name="Ellouze W."/>
            <person name="Ilyukhin E."/>
        </authorList>
    </citation>
    <scope>NUCLEOTIDE SEQUENCE [LARGE SCALE GENOMIC DNA]</scope>
    <source>
        <strain evidence="10 11">M97-236</strain>
    </source>
</reference>
<feature type="domain" description="Plastocyanin-like" evidence="9">
    <location>
        <begin position="129"/>
        <end position="241"/>
    </location>
</feature>
<evidence type="ECO:0000256" key="2">
    <source>
        <dbReference type="ARBA" id="ARBA00022723"/>
    </source>
</evidence>
<comment type="caution">
    <text evidence="10">The sequence shown here is derived from an EMBL/GenBank/DDBJ whole genome shotgun (WGS) entry which is preliminary data.</text>
</comment>
<keyword evidence="11" id="KW-1185">Reference proteome</keyword>
<evidence type="ECO:0000259" key="8">
    <source>
        <dbReference type="Pfam" id="PF07731"/>
    </source>
</evidence>
<dbReference type="InterPro" id="IPR008972">
    <property type="entry name" value="Cupredoxin"/>
</dbReference>
<dbReference type="InterPro" id="IPR001117">
    <property type="entry name" value="Cu-oxidase_2nd"/>
</dbReference>
<feature type="domain" description="Plastocyanin-like" evidence="7">
    <location>
        <begin position="253"/>
        <end position="395"/>
    </location>
</feature>
<dbReference type="InterPro" id="IPR011706">
    <property type="entry name" value="Cu-oxidase_C"/>
</dbReference>
<evidence type="ECO:0000256" key="6">
    <source>
        <dbReference type="SAM" id="Phobius"/>
    </source>
</evidence>
<organism evidence="10 11">
    <name type="scientific">Nothophoma quercina</name>
    <dbReference type="NCBI Taxonomy" id="749835"/>
    <lineage>
        <taxon>Eukaryota</taxon>
        <taxon>Fungi</taxon>
        <taxon>Dikarya</taxon>
        <taxon>Ascomycota</taxon>
        <taxon>Pezizomycotina</taxon>
        <taxon>Dothideomycetes</taxon>
        <taxon>Pleosporomycetidae</taxon>
        <taxon>Pleosporales</taxon>
        <taxon>Pleosporineae</taxon>
        <taxon>Didymellaceae</taxon>
        <taxon>Nothophoma</taxon>
    </lineage>
</organism>
<proteinExistence type="inferred from homology"/>
<dbReference type="Pfam" id="PF07731">
    <property type="entry name" value="Cu-oxidase_2"/>
    <property type="match status" value="1"/>
</dbReference>
<accession>A0ABR3S5S5</accession>
<comment type="similarity">
    <text evidence="1">Belongs to the multicopper oxidase family.</text>
</comment>
<keyword evidence="6" id="KW-1133">Transmembrane helix</keyword>
<dbReference type="EMBL" id="JAKIXB020000001">
    <property type="protein sequence ID" value="KAL1611609.1"/>
    <property type="molecule type" value="Genomic_DNA"/>
</dbReference>
<keyword evidence="3" id="KW-0560">Oxidoreductase</keyword>
<keyword evidence="6" id="KW-0812">Transmembrane</keyword>
<evidence type="ECO:0000313" key="10">
    <source>
        <dbReference type="EMBL" id="KAL1611609.1"/>
    </source>
</evidence>
<evidence type="ECO:0000259" key="9">
    <source>
        <dbReference type="Pfam" id="PF07732"/>
    </source>
</evidence>
<feature type="transmembrane region" description="Helical" evidence="6">
    <location>
        <begin position="61"/>
        <end position="82"/>
    </location>
</feature>
<dbReference type="InterPro" id="IPR002355">
    <property type="entry name" value="Cu_oxidase_Cu_BS"/>
</dbReference>
<evidence type="ECO:0000313" key="11">
    <source>
        <dbReference type="Proteomes" id="UP001521222"/>
    </source>
</evidence>
<gene>
    <name evidence="10" type="ORF">SLS59_000328</name>
</gene>
<dbReference type="Gene3D" id="2.60.40.420">
    <property type="entry name" value="Cupredoxins - blue copper proteins"/>
    <property type="match status" value="3"/>
</dbReference>
<feature type="region of interest" description="Disordered" evidence="5">
    <location>
        <begin position="30"/>
        <end position="52"/>
    </location>
</feature>
<keyword evidence="6" id="KW-0472">Membrane</keyword>
<dbReference type="CDD" id="cd13857">
    <property type="entry name" value="CuRO_1_Diphenol_Ox"/>
    <property type="match status" value="1"/>
</dbReference>
<dbReference type="PANTHER" id="PTHR11709">
    <property type="entry name" value="MULTI-COPPER OXIDASE"/>
    <property type="match status" value="1"/>
</dbReference>
<dbReference type="InterPro" id="IPR033138">
    <property type="entry name" value="Cu_oxidase_CS"/>
</dbReference>
<dbReference type="PROSITE" id="PS00079">
    <property type="entry name" value="MULTICOPPER_OXIDASE1"/>
    <property type="match status" value="2"/>
</dbReference>
<dbReference type="InterPro" id="IPR045087">
    <property type="entry name" value="Cu-oxidase_fam"/>
</dbReference>
<evidence type="ECO:0000256" key="5">
    <source>
        <dbReference type="SAM" id="MobiDB-lite"/>
    </source>
</evidence>
<evidence type="ECO:0000256" key="3">
    <source>
        <dbReference type="ARBA" id="ARBA00023002"/>
    </source>
</evidence>
<dbReference type="PROSITE" id="PS00080">
    <property type="entry name" value="MULTICOPPER_OXIDASE2"/>
    <property type="match status" value="1"/>
</dbReference>
<keyword evidence="4" id="KW-0186">Copper</keyword>
<dbReference type="InterPro" id="IPR011707">
    <property type="entry name" value="Cu-oxidase-like_N"/>
</dbReference>
<evidence type="ECO:0008006" key="12">
    <source>
        <dbReference type="Google" id="ProtNLM"/>
    </source>
</evidence>
<dbReference type="PANTHER" id="PTHR11709:SF414">
    <property type="entry name" value="ADR239WP"/>
    <property type="match status" value="1"/>
</dbReference>
<evidence type="ECO:0000259" key="7">
    <source>
        <dbReference type="Pfam" id="PF00394"/>
    </source>
</evidence>
<evidence type="ECO:0000256" key="1">
    <source>
        <dbReference type="ARBA" id="ARBA00010609"/>
    </source>
</evidence>
<evidence type="ECO:0000256" key="4">
    <source>
        <dbReference type="ARBA" id="ARBA00023008"/>
    </source>
</evidence>
<dbReference type="SUPFAM" id="SSF49503">
    <property type="entry name" value="Cupredoxins"/>
    <property type="match status" value="3"/>
</dbReference>
<keyword evidence="2" id="KW-0479">Metal-binding</keyword>
<sequence>MAQDKVVRMEMIPRQAQKYEEEEVGLLREDYEDLEASDDSADEEELFTEKSSRPPRSRRRWVKSCAITLLSVCTLILIAHWYHEPRRQNTFVSSAQARLRSEDDYILDPGWDFNAAPTTREYNWVIADHELNPDGVFRPMMLINATFPGPLIEVNEDDEVVVRVHNRATNATSIHWHGLYQNGTNHMDGTIGVTNCPIAPGQSFTYRFNVTGQSGSYWYHSHVSMQASDGLVGPFVIHGRKEREFQEVPYKQDRVVLVSDHYYDPSSELLMQYLAPGSENDEPVPPSALINGRNARNCSLLPDRNCSTDGLSNALFSLSPKENTRLRIINVGAFAEFSLQIDEHEFSVTEVDGTDVHPQSIHRLNINPAQRYSIIISPPAEPRKGGYWMRARMVTHCFAYENEELKEEVWGVVRYEADSKSGSEDKAGQGVLRPQSRDWPEIIEVECRDLNTTSLKPVETVQAPEKADDFLYLRSSFQIGNWRLSRGFLNESSWRGNATSPILHTLLDTGAIENQESAIAGFDTTNFNQKHQMVYTTHGIRTIDILVQNLDDGNHPFHLHGYKFWVLKQGKGYAPQPYSTPSLYDGINLTNPLRRDTASIEAYGWMLLRFVADNPGAWAFHCHIGWHNEAGLGMVFATRADEISGVPAEVRNTCLRDGAEKGMGPEDSLWEGVWD</sequence>
<dbReference type="Pfam" id="PF07732">
    <property type="entry name" value="Cu-oxidase_3"/>
    <property type="match status" value="1"/>
</dbReference>
<dbReference type="Pfam" id="PF00394">
    <property type="entry name" value="Cu-oxidase"/>
    <property type="match status" value="1"/>
</dbReference>
<feature type="domain" description="Plastocyanin-like" evidence="8">
    <location>
        <begin position="515"/>
        <end position="640"/>
    </location>
</feature>
<feature type="compositionally biased region" description="Acidic residues" evidence="5">
    <location>
        <begin position="30"/>
        <end position="46"/>
    </location>
</feature>
<protein>
    <recommendedName>
        <fullName evidence="12">Multicopper oxidase</fullName>
    </recommendedName>
</protein>
<name>A0ABR3S5S5_9PLEO</name>
<dbReference type="Proteomes" id="UP001521222">
    <property type="component" value="Unassembled WGS sequence"/>
</dbReference>